<dbReference type="Proteomes" id="UP000245489">
    <property type="component" value="Unassembled WGS sequence"/>
</dbReference>
<organism evidence="1 2">
    <name type="scientific">Arcicella aurantiaca</name>
    <dbReference type="NCBI Taxonomy" id="591202"/>
    <lineage>
        <taxon>Bacteria</taxon>
        <taxon>Pseudomonadati</taxon>
        <taxon>Bacteroidota</taxon>
        <taxon>Cytophagia</taxon>
        <taxon>Cytophagales</taxon>
        <taxon>Flectobacillaceae</taxon>
        <taxon>Arcicella</taxon>
    </lineage>
</organism>
<dbReference type="EMBL" id="QGGO01000025">
    <property type="protein sequence ID" value="PWK20295.1"/>
    <property type="molecule type" value="Genomic_DNA"/>
</dbReference>
<comment type="caution">
    <text evidence="1">The sequence shown here is derived from an EMBL/GenBank/DDBJ whole genome shotgun (WGS) entry which is preliminary data.</text>
</comment>
<protein>
    <recommendedName>
        <fullName evidence="3">3'-phosphoadenosine 5'-phosphosulfate sulfotransferase (PAPS reductase)/FAD synthetase</fullName>
    </recommendedName>
</protein>
<dbReference type="OrthoDB" id="9774475at2"/>
<accession>A0A316DQQ4</accession>
<dbReference type="Gene3D" id="3.40.50.620">
    <property type="entry name" value="HUPs"/>
    <property type="match status" value="1"/>
</dbReference>
<name>A0A316DQQ4_9BACT</name>
<proteinExistence type="predicted"/>
<keyword evidence="2" id="KW-1185">Reference proteome</keyword>
<evidence type="ECO:0008006" key="3">
    <source>
        <dbReference type="Google" id="ProtNLM"/>
    </source>
</evidence>
<reference evidence="1 2" key="1">
    <citation type="submission" date="2018-05" db="EMBL/GenBank/DDBJ databases">
        <title>Genomic Encyclopedia of Archaeal and Bacterial Type Strains, Phase II (KMG-II): from individual species to whole genera.</title>
        <authorList>
            <person name="Goeker M."/>
        </authorList>
    </citation>
    <scope>NUCLEOTIDE SEQUENCE [LARGE SCALE GENOMIC DNA]</scope>
    <source>
        <strain evidence="1 2">DSM 22214</strain>
    </source>
</reference>
<dbReference type="AlphaFoldDB" id="A0A316DQQ4"/>
<dbReference type="InterPro" id="IPR014729">
    <property type="entry name" value="Rossmann-like_a/b/a_fold"/>
</dbReference>
<sequence length="306" mass="36176">MDKPLVVLWVGGGQDSTALLYKFAFDSFFREKWLKNDAKLVAIMADTGDEYPETYEHVEFLKLFCVEANIEFHFITPDMGFHGRTWQSLSHQMDLNSTIMSVAFPKSCTDNLKIKVCYNFLEDYLKKYYGYQGKRKRAFYEYRQQFGKLVSIIGFAKGEENRMAVNPQLDLFPETLKDDRPVYMQKCVEHFYPLIAMLMDRFDCQDYIRSLDMKVPQPSNCMMCPFQNEAEVVYLHRFYPERWQIWVAKEKAKLLKNQSKERNLGVKGEIPLEQFLQEALKKYGHWSDAQLKNYRMTHGHCVKSKI</sequence>
<evidence type="ECO:0000313" key="1">
    <source>
        <dbReference type="EMBL" id="PWK20295.1"/>
    </source>
</evidence>
<dbReference type="RefSeq" id="WP_109744507.1">
    <property type="nucleotide sequence ID" value="NZ_QGGO01000025.1"/>
</dbReference>
<dbReference type="SUPFAM" id="SSF52402">
    <property type="entry name" value="Adenine nucleotide alpha hydrolases-like"/>
    <property type="match status" value="1"/>
</dbReference>
<evidence type="ECO:0000313" key="2">
    <source>
        <dbReference type="Proteomes" id="UP000245489"/>
    </source>
</evidence>
<gene>
    <name evidence="1" type="ORF">LV89_03838</name>
</gene>